<dbReference type="Gene3D" id="1.20.890.10">
    <property type="entry name" value="cAMP-dependent protein kinase regulatory subunit, dimerization-anchoring domain"/>
    <property type="match status" value="1"/>
</dbReference>
<keyword evidence="3" id="KW-1185">Reference proteome</keyword>
<reference evidence="2" key="1">
    <citation type="submission" date="2021-12" db="EMBL/GenBank/DDBJ databases">
        <title>Prjna785345.</title>
        <authorList>
            <person name="Rujirawat T."/>
            <person name="Krajaejun T."/>
        </authorList>
    </citation>
    <scope>NUCLEOTIDE SEQUENCE</scope>
    <source>
        <strain evidence="2">Pi057C3</strain>
    </source>
</reference>
<evidence type="ECO:0000313" key="2">
    <source>
        <dbReference type="EMBL" id="KAJ0408802.1"/>
    </source>
</evidence>
<dbReference type="InterPro" id="IPR038586">
    <property type="entry name" value="Tctex-1-like_sf"/>
</dbReference>
<dbReference type="PANTHER" id="PTHR21255">
    <property type="entry name" value="T-COMPLEX-ASSOCIATED-TESTIS-EXPRESSED 1/ DYNEIN LIGHT CHAIN"/>
    <property type="match status" value="1"/>
</dbReference>
<name>A0AAD5QEP8_PYTIN</name>
<dbReference type="GO" id="GO:0005868">
    <property type="term" value="C:cytoplasmic dynein complex"/>
    <property type="evidence" value="ECO:0007669"/>
    <property type="project" value="TreeGrafter"/>
</dbReference>
<dbReference type="GO" id="GO:0007018">
    <property type="term" value="P:microtubule-based movement"/>
    <property type="evidence" value="ECO:0007669"/>
    <property type="project" value="TreeGrafter"/>
</dbReference>
<dbReference type="Gene3D" id="3.30.1140.40">
    <property type="entry name" value="Tctex-1"/>
    <property type="match status" value="1"/>
</dbReference>
<dbReference type="GO" id="GO:0005737">
    <property type="term" value="C:cytoplasm"/>
    <property type="evidence" value="ECO:0007669"/>
    <property type="project" value="TreeGrafter"/>
</dbReference>
<dbReference type="CDD" id="cd22970">
    <property type="entry name" value="DD_NDKH5-like"/>
    <property type="match status" value="1"/>
</dbReference>
<comment type="caution">
    <text evidence="2">The sequence shown here is derived from an EMBL/GenBank/DDBJ whole genome shotgun (WGS) entry which is preliminary data.</text>
</comment>
<gene>
    <name evidence="2" type="ORF">P43SY_000698</name>
</gene>
<dbReference type="GO" id="GO:0045505">
    <property type="term" value="F:dynein intermediate chain binding"/>
    <property type="evidence" value="ECO:0007669"/>
    <property type="project" value="TreeGrafter"/>
</dbReference>
<sequence length="500" mass="54675">MDERYSGCHYKARRVFLGEEFEVRLFDVDDVGIAVIVYQAGAAATPLSFSRVFSRVELQDASITRTLDGYVALTDSLELVEDAYFTGADAALAGQSELAAYQLSSSLPGIRYPDPIVSQQAATAYLTRCPVGLTTWNASRTPADTKILLDVVARGLTELCRQKPTGLTAVKWLGEWLLKNNPTQPSCCVSVTMADELQSSEEIAFVAEEVDRIILSSIDGCLKDEVYDELKVAQWVDTICETIMKGLGELRKPLKYIVSCMIMQKNGAGVHSAISCHWDTVTDVNPFDASASGKNPFPPFEETMAVAGERIDDTVGSSSAAAHIPTASSAGRDNSGQAMLNWSIDTIAELRPMEFSPLPEQKTEQSSAQARRAWETPTPSLRRDPLRPVIATRLSFASVDLSPIAPNTQEKKRLKTARETQEPLLFVTPPAKGRQPLDSTRSYLSSITPASEGGTIKSPDFSLSYDEAKTLGLTEPTAQFEYVQLFSKPPNYDFSIITVQ</sequence>
<dbReference type="CDD" id="cd21455">
    <property type="entry name" value="DLC-like_DYNLT1_DYNLT3"/>
    <property type="match status" value="1"/>
</dbReference>
<organism evidence="2 3">
    <name type="scientific">Pythium insidiosum</name>
    <name type="common">Pythiosis disease agent</name>
    <dbReference type="NCBI Taxonomy" id="114742"/>
    <lineage>
        <taxon>Eukaryota</taxon>
        <taxon>Sar</taxon>
        <taxon>Stramenopiles</taxon>
        <taxon>Oomycota</taxon>
        <taxon>Peronosporomycetes</taxon>
        <taxon>Pythiales</taxon>
        <taxon>Pythiaceae</taxon>
        <taxon>Pythium</taxon>
    </lineage>
</organism>
<proteinExistence type="predicted"/>
<evidence type="ECO:0000256" key="1">
    <source>
        <dbReference type="SAM" id="MobiDB-lite"/>
    </source>
</evidence>
<dbReference type="Proteomes" id="UP001209570">
    <property type="component" value="Unassembled WGS sequence"/>
</dbReference>
<dbReference type="Pfam" id="PF03645">
    <property type="entry name" value="Tctex-1"/>
    <property type="match status" value="1"/>
</dbReference>
<dbReference type="EMBL" id="JAKCXM010000008">
    <property type="protein sequence ID" value="KAJ0408802.1"/>
    <property type="molecule type" value="Genomic_DNA"/>
</dbReference>
<protein>
    <submittedName>
        <fullName evidence="2">Uncharacterized protein</fullName>
    </submittedName>
</protein>
<evidence type="ECO:0000313" key="3">
    <source>
        <dbReference type="Proteomes" id="UP001209570"/>
    </source>
</evidence>
<dbReference type="AlphaFoldDB" id="A0AAD5QEP8"/>
<accession>A0AAD5QEP8</accession>
<dbReference type="PANTHER" id="PTHR21255:SF4">
    <property type="entry name" value="DYNEIN LIGHT CHAIN TCTEX-TYPE"/>
    <property type="match status" value="1"/>
</dbReference>
<dbReference type="InterPro" id="IPR005334">
    <property type="entry name" value="Tctex-1-like"/>
</dbReference>
<feature type="region of interest" description="Disordered" evidence="1">
    <location>
        <begin position="358"/>
        <end position="383"/>
    </location>
</feature>